<dbReference type="WBParaSite" id="jg6027">
    <property type="protein sequence ID" value="jg6027"/>
    <property type="gene ID" value="jg6027"/>
</dbReference>
<protein>
    <submittedName>
        <fullName evidence="3">Uncharacterized protein</fullName>
    </submittedName>
</protein>
<feature type="transmembrane region" description="Helical" evidence="1">
    <location>
        <begin position="106"/>
        <end position="128"/>
    </location>
</feature>
<accession>A0A915EJH7</accession>
<evidence type="ECO:0000313" key="2">
    <source>
        <dbReference type="Proteomes" id="UP000887574"/>
    </source>
</evidence>
<keyword evidence="1" id="KW-0812">Transmembrane</keyword>
<organism evidence="2 3">
    <name type="scientific">Ditylenchus dipsaci</name>
    <dbReference type="NCBI Taxonomy" id="166011"/>
    <lineage>
        <taxon>Eukaryota</taxon>
        <taxon>Metazoa</taxon>
        <taxon>Ecdysozoa</taxon>
        <taxon>Nematoda</taxon>
        <taxon>Chromadorea</taxon>
        <taxon>Rhabditida</taxon>
        <taxon>Tylenchina</taxon>
        <taxon>Tylenchomorpha</taxon>
        <taxon>Sphaerularioidea</taxon>
        <taxon>Anguinidae</taxon>
        <taxon>Anguininae</taxon>
        <taxon>Ditylenchus</taxon>
    </lineage>
</organism>
<keyword evidence="2" id="KW-1185">Reference proteome</keyword>
<feature type="transmembrane region" description="Helical" evidence="1">
    <location>
        <begin position="28"/>
        <end position="52"/>
    </location>
</feature>
<keyword evidence="1" id="KW-1133">Transmembrane helix</keyword>
<dbReference type="AlphaFoldDB" id="A0A915EJH7"/>
<reference evidence="3" key="1">
    <citation type="submission" date="2022-11" db="UniProtKB">
        <authorList>
            <consortium name="WormBaseParasite"/>
        </authorList>
    </citation>
    <scope>IDENTIFICATION</scope>
</reference>
<feature type="transmembrane region" description="Helical" evidence="1">
    <location>
        <begin position="67"/>
        <end position="85"/>
    </location>
</feature>
<proteinExistence type="predicted"/>
<name>A0A915EJH7_9BILA</name>
<feature type="transmembrane region" description="Helical" evidence="1">
    <location>
        <begin position="206"/>
        <end position="233"/>
    </location>
</feature>
<feature type="transmembrane region" description="Helical" evidence="1">
    <location>
        <begin position="178"/>
        <end position="200"/>
    </location>
</feature>
<dbReference type="Proteomes" id="UP000887574">
    <property type="component" value="Unplaced"/>
</dbReference>
<evidence type="ECO:0000313" key="3">
    <source>
        <dbReference type="WBParaSite" id="jg6027"/>
    </source>
</evidence>
<feature type="transmembrane region" description="Helical" evidence="1">
    <location>
        <begin position="148"/>
        <end position="171"/>
    </location>
</feature>
<sequence>MQFILPKKPIFHLLDVYMSSIPLKPDDVFAGAFLLCFGLIFMPIYAAVAYVMFKNDKAGDEALGTDLPRLGLVFNVLALHGYIVVQIRSHPFCQLIQNSTKSCQLLYMRCLLCFSLIQVLCTHFQPWYVTFYFEPSSYGMLAEDFGKYLTGGQSLFFFTFHLLMMVIPIFFYGCALGLLLLPCIFNTVVFIIGQVVITIGTGEGKWATWLVLLLFSFNSAVNPVLLLTFSGIIRQKTMLLVMLRRYPNTTNYSNVPQGRNSTSPSPMDKRTINNSMAIRTEYNTIQLLRQISEPILAETTPAQSF</sequence>
<keyword evidence="1" id="KW-0472">Membrane</keyword>
<evidence type="ECO:0000256" key="1">
    <source>
        <dbReference type="SAM" id="Phobius"/>
    </source>
</evidence>